<comment type="caution">
    <text evidence="3">The sequence shown here is derived from an EMBL/GenBank/DDBJ whole genome shotgun (WGS) entry which is preliminary data.</text>
</comment>
<dbReference type="Proteomes" id="UP001500957">
    <property type="component" value="Unassembled WGS sequence"/>
</dbReference>
<reference evidence="4" key="1">
    <citation type="journal article" date="2019" name="Int. J. Syst. Evol. Microbiol.">
        <title>The Global Catalogue of Microorganisms (GCM) 10K type strain sequencing project: providing services to taxonomists for standard genome sequencing and annotation.</title>
        <authorList>
            <consortium name="The Broad Institute Genomics Platform"/>
            <consortium name="The Broad Institute Genome Sequencing Center for Infectious Disease"/>
            <person name="Wu L."/>
            <person name="Ma J."/>
        </authorList>
    </citation>
    <scope>NUCLEOTIDE SEQUENCE [LARGE SCALE GENOMIC DNA]</scope>
    <source>
        <strain evidence="4">JCM 10671</strain>
    </source>
</reference>
<dbReference type="RefSeq" id="WP_344601284.1">
    <property type="nucleotide sequence ID" value="NZ_BAAAHE010000005.1"/>
</dbReference>
<feature type="compositionally biased region" description="Basic and acidic residues" evidence="1">
    <location>
        <begin position="506"/>
        <end position="515"/>
    </location>
</feature>
<evidence type="ECO:0000259" key="2">
    <source>
        <dbReference type="Pfam" id="PF02720"/>
    </source>
</evidence>
<dbReference type="EMBL" id="BAAAHE010000005">
    <property type="protein sequence ID" value="GAA0606037.1"/>
    <property type="molecule type" value="Genomic_DNA"/>
</dbReference>
<evidence type="ECO:0000313" key="4">
    <source>
        <dbReference type="Proteomes" id="UP001500957"/>
    </source>
</evidence>
<feature type="region of interest" description="Disordered" evidence="1">
    <location>
        <begin position="394"/>
        <end position="422"/>
    </location>
</feature>
<evidence type="ECO:0000256" key="1">
    <source>
        <dbReference type="SAM" id="MobiDB-lite"/>
    </source>
</evidence>
<name>A0ABP3RF79_9ACTN</name>
<dbReference type="InterPro" id="IPR003615">
    <property type="entry name" value="HNH_nuc"/>
</dbReference>
<gene>
    <name evidence="3" type="ORF">GCM10009547_04950</name>
</gene>
<organism evidence="3 4">
    <name type="scientific">Sporichthya brevicatena</name>
    <dbReference type="NCBI Taxonomy" id="171442"/>
    <lineage>
        <taxon>Bacteria</taxon>
        <taxon>Bacillati</taxon>
        <taxon>Actinomycetota</taxon>
        <taxon>Actinomycetes</taxon>
        <taxon>Sporichthyales</taxon>
        <taxon>Sporichthyaceae</taxon>
        <taxon>Sporichthya</taxon>
    </lineage>
</organism>
<feature type="compositionally biased region" description="Acidic residues" evidence="1">
    <location>
        <begin position="248"/>
        <end position="259"/>
    </location>
</feature>
<feature type="domain" description="DUF222" evidence="2">
    <location>
        <begin position="8"/>
        <end position="215"/>
    </location>
</feature>
<dbReference type="CDD" id="cd00085">
    <property type="entry name" value="HNHc"/>
    <property type="match status" value="1"/>
</dbReference>
<sequence length="528" mass="57786">MTGAESVAVLRAAQRQLNAAHAVWLGLVAEVGSRALDSEDEIVRLAAPDRWGADEVRTALRISAYSGNELLDFAWAVVHRFPKLHAAMAAGELSIERAKVIHFWTRDMSDEHAHTVIDEVLEHCSIDADRPWTSEQIGARCRTLGIQLDPDWAQRRFAEAHRDRRVISWRNEDGTATLAAQNQDPARVAGAIARVRKLADDAKRDGDPRPVDHLRSEIALNLLDGTYADLTDGQILAHLATTRPADAEMGETDVPEPEPEAERDPAPAPAPVARSPHHGVQLTAKVSTLLGLDRDPAGLAGQGPVHAEYARDLVRQLSAGQWRFAVTGPDGYATSSGLVGARPTGWQRRRADDHGIVDLLIPAGLLAALLDGTLTSPALTPWWPVLEDIADQAATAPPATEDQETDPEDARRRFPRPGLRRDTQLRMTTCQGPGCRLPATRAEIDHTLDHARGGLTLAGNLGPLCEHDHDLKSKGGWQLIRLSDRKIRWITRLGAVYDVEIPPLIEPDRPQERGERKHPRPAPDEPAA</sequence>
<protein>
    <recommendedName>
        <fullName evidence="2">DUF222 domain-containing protein</fullName>
    </recommendedName>
</protein>
<keyword evidence="4" id="KW-1185">Reference proteome</keyword>
<dbReference type="Pfam" id="PF02720">
    <property type="entry name" value="DUF222"/>
    <property type="match status" value="1"/>
</dbReference>
<feature type="region of interest" description="Disordered" evidence="1">
    <location>
        <begin position="243"/>
        <end position="278"/>
    </location>
</feature>
<accession>A0ABP3RF79</accession>
<evidence type="ECO:0000313" key="3">
    <source>
        <dbReference type="EMBL" id="GAA0606037.1"/>
    </source>
</evidence>
<dbReference type="InterPro" id="IPR003870">
    <property type="entry name" value="DUF222"/>
</dbReference>
<feature type="region of interest" description="Disordered" evidence="1">
    <location>
        <begin position="503"/>
        <end position="528"/>
    </location>
</feature>
<proteinExistence type="predicted"/>